<feature type="transmembrane region" description="Helical" evidence="6">
    <location>
        <begin position="12"/>
        <end position="34"/>
    </location>
</feature>
<keyword evidence="5 6" id="KW-0472">Membrane</keyword>
<sequence>MEGDTLNQLEIGTGLIGGLALFLFGLDILTRALKQIAGASLKDVLGRMTGNRVKGLLAGAGITAVIQSSSVTTVLLVGFVSAGLMSTAQSVPVIIGANIGTTITAQVLAFKVTALALPLLSVGFFAGLIAKSRSTREYGRILLGLGMVFFGMSIMGDAMAPLRVHGPVIDFLASLDNVWLAVVIGAGFTALVQSSSATTGILIVIAGQGLMSLESAVAVMLGANIGTCVTALLASIGHPREAVRAALVHTLFNVGGVMIWIWFIPQLAGFATSLSPAGEVNMPRQLANAHTLFNVLNALFFIGFTGPMAALSLRLLPDRAGREEPEFAPHFLNSEFLGVPALSIDALRREIHRLGGLVREMLEAAVPALTSGSPLDVDRVAVMDRPVDLLHREIVRYTREISLRSLPADQSDLLVGLIKIANDLEHAGDLVATSLVTSARKRMEEGIDISPATAGIIAELHREVVDAFDGTMQALDAQDASLAEAVRARKPTFSSMIDRFALHESERLRIGDGKRLQTYTREIELTETLDDLFKIIRRIARTELGLFRAPPEAKPD</sequence>
<feature type="transmembrane region" description="Helical" evidence="6">
    <location>
        <begin position="292"/>
        <end position="313"/>
    </location>
</feature>
<protein>
    <submittedName>
        <fullName evidence="8">Na/Pi cotransporter family protein</fullName>
    </submittedName>
</protein>
<feature type="transmembrane region" description="Helical" evidence="6">
    <location>
        <begin position="217"/>
        <end position="236"/>
    </location>
</feature>
<evidence type="ECO:0000256" key="5">
    <source>
        <dbReference type="ARBA" id="ARBA00023136"/>
    </source>
</evidence>
<dbReference type="InterPro" id="IPR004633">
    <property type="entry name" value="NaPi_cotrn-rel/YqeW-like"/>
</dbReference>
<evidence type="ECO:0000256" key="6">
    <source>
        <dbReference type="SAM" id="Phobius"/>
    </source>
</evidence>
<feature type="transmembrane region" description="Helical" evidence="6">
    <location>
        <begin position="242"/>
        <end position="264"/>
    </location>
</feature>
<feature type="transmembrane region" description="Helical" evidence="6">
    <location>
        <begin position="55"/>
        <end position="88"/>
    </location>
</feature>
<evidence type="ECO:0000256" key="3">
    <source>
        <dbReference type="ARBA" id="ARBA00022692"/>
    </source>
</evidence>
<dbReference type="InterPro" id="IPR003841">
    <property type="entry name" value="Na/Pi_transpt"/>
</dbReference>
<dbReference type="PANTHER" id="PTHR10010:SF46">
    <property type="entry name" value="SODIUM-DEPENDENT PHOSPHATE TRANSPORT PROTEIN 2B"/>
    <property type="match status" value="1"/>
</dbReference>
<dbReference type="RefSeq" id="WP_367878637.1">
    <property type="nucleotide sequence ID" value="NZ_JBFNXX010000011.1"/>
</dbReference>
<evidence type="ECO:0000256" key="2">
    <source>
        <dbReference type="ARBA" id="ARBA00022475"/>
    </source>
</evidence>
<feature type="transmembrane region" description="Helical" evidence="6">
    <location>
        <begin position="108"/>
        <end position="129"/>
    </location>
</feature>
<dbReference type="InterPro" id="IPR038078">
    <property type="entry name" value="PhoU-like_sf"/>
</dbReference>
<dbReference type="NCBIfam" id="TIGR00704">
    <property type="entry name" value="NaPi_cotrn_rel"/>
    <property type="match status" value="1"/>
</dbReference>
<evidence type="ECO:0000313" key="9">
    <source>
        <dbReference type="Proteomes" id="UP001556098"/>
    </source>
</evidence>
<feature type="transmembrane region" description="Helical" evidence="6">
    <location>
        <begin position="179"/>
        <end position="205"/>
    </location>
</feature>
<comment type="caution">
    <text evidence="8">The sequence shown here is derived from an EMBL/GenBank/DDBJ whole genome shotgun (WGS) entry which is preliminary data.</text>
</comment>
<dbReference type="SUPFAM" id="SSF109755">
    <property type="entry name" value="PhoU-like"/>
    <property type="match status" value="1"/>
</dbReference>
<keyword evidence="4 6" id="KW-1133">Transmembrane helix</keyword>
<feature type="transmembrane region" description="Helical" evidence="6">
    <location>
        <begin position="141"/>
        <end position="159"/>
    </location>
</feature>
<evidence type="ECO:0000259" key="7">
    <source>
        <dbReference type="Pfam" id="PF01895"/>
    </source>
</evidence>
<dbReference type="EMBL" id="JBFNXX010000011">
    <property type="protein sequence ID" value="MEW9920935.1"/>
    <property type="molecule type" value="Genomic_DNA"/>
</dbReference>
<evidence type="ECO:0000256" key="1">
    <source>
        <dbReference type="ARBA" id="ARBA00004651"/>
    </source>
</evidence>
<evidence type="ECO:0000256" key="4">
    <source>
        <dbReference type="ARBA" id="ARBA00022989"/>
    </source>
</evidence>
<keyword evidence="2" id="KW-1003">Cell membrane</keyword>
<accession>A0ABV3RPN4</accession>
<name>A0ABV3RPN4_9RHOB</name>
<feature type="domain" description="PhoU" evidence="7">
    <location>
        <begin position="351"/>
        <end position="431"/>
    </location>
</feature>
<dbReference type="NCBIfam" id="NF037997">
    <property type="entry name" value="Na_Pi_symport"/>
    <property type="match status" value="1"/>
</dbReference>
<dbReference type="Gene3D" id="1.20.58.220">
    <property type="entry name" value="Phosphate transport system protein phou homolog 2, domain 2"/>
    <property type="match status" value="1"/>
</dbReference>
<dbReference type="InterPro" id="IPR026022">
    <property type="entry name" value="PhoU_dom"/>
</dbReference>
<dbReference type="Pfam" id="PF01895">
    <property type="entry name" value="PhoU"/>
    <property type="match status" value="1"/>
</dbReference>
<keyword evidence="3 6" id="KW-0812">Transmembrane</keyword>
<comment type="subcellular location">
    <subcellularLocation>
        <location evidence="1">Cell membrane</location>
        <topology evidence="1">Multi-pass membrane protein</topology>
    </subcellularLocation>
</comment>
<keyword evidence="9" id="KW-1185">Reference proteome</keyword>
<dbReference type="PANTHER" id="PTHR10010">
    <property type="entry name" value="SOLUTE CARRIER FAMILY 34 SODIUM PHOSPHATE , MEMBER 2-RELATED"/>
    <property type="match status" value="1"/>
</dbReference>
<evidence type="ECO:0000313" key="8">
    <source>
        <dbReference type="EMBL" id="MEW9920935.1"/>
    </source>
</evidence>
<proteinExistence type="predicted"/>
<dbReference type="Pfam" id="PF02690">
    <property type="entry name" value="Na_Pi_cotrans"/>
    <property type="match status" value="2"/>
</dbReference>
<reference evidence="8 9" key="1">
    <citation type="submission" date="2024-07" db="EMBL/GenBank/DDBJ databases">
        <title>Marimonas sp.nov., isolated from tidal-flat sediment.</title>
        <authorList>
            <person name="Jayan J.N."/>
            <person name="Lee S.S."/>
        </authorList>
    </citation>
    <scope>NUCLEOTIDE SEQUENCE [LARGE SCALE GENOMIC DNA]</scope>
    <source>
        <strain evidence="8 9">MJW-29</strain>
    </source>
</reference>
<dbReference type="Proteomes" id="UP001556098">
    <property type="component" value="Unassembled WGS sequence"/>
</dbReference>
<organism evidence="8 9">
    <name type="scientific">Sulfitobacter sediminis</name>
    <dbReference type="NCBI Taxonomy" id="3234186"/>
    <lineage>
        <taxon>Bacteria</taxon>
        <taxon>Pseudomonadati</taxon>
        <taxon>Pseudomonadota</taxon>
        <taxon>Alphaproteobacteria</taxon>
        <taxon>Rhodobacterales</taxon>
        <taxon>Roseobacteraceae</taxon>
        <taxon>Sulfitobacter</taxon>
    </lineage>
</organism>
<gene>
    <name evidence="8" type="ORF">AB2B41_15075</name>
</gene>